<comment type="catalytic activity">
    <reaction evidence="8 9">
        <text>S-sulfanyl-L-cysteinyl-[protein] + uridine(34) in tRNA + AH2 + ATP = 2-thiouridine(34) in tRNA + L-cysteinyl-[protein] + A + AMP + diphosphate + H(+)</text>
        <dbReference type="Rhea" id="RHEA:47032"/>
        <dbReference type="Rhea" id="RHEA-COMP:10131"/>
        <dbReference type="Rhea" id="RHEA-COMP:11726"/>
        <dbReference type="Rhea" id="RHEA-COMP:11727"/>
        <dbReference type="Rhea" id="RHEA-COMP:11728"/>
        <dbReference type="ChEBI" id="CHEBI:13193"/>
        <dbReference type="ChEBI" id="CHEBI:15378"/>
        <dbReference type="ChEBI" id="CHEBI:17499"/>
        <dbReference type="ChEBI" id="CHEBI:29950"/>
        <dbReference type="ChEBI" id="CHEBI:30616"/>
        <dbReference type="ChEBI" id="CHEBI:33019"/>
        <dbReference type="ChEBI" id="CHEBI:61963"/>
        <dbReference type="ChEBI" id="CHEBI:65315"/>
        <dbReference type="ChEBI" id="CHEBI:87170"/>
        <dbReference type="ChEBI" id="CHEBI:456215"/>
        <dbReference type="EC" id="2.8.1.13"/>
    </reaction>
</comment>
<evidence type="ECO:0000256" key="3">
    <source>
        <dbReference type="ARBA" id="ARBA00022694"/>
    </source>
</evidence>
<keyword evidence="5 9" id="KW-0067">ATP-binding</keyword>
<feature type="active site" description="Cysteine persulfide intermediate" evidence="9">
    <location>
        <position position="192"/>
    </location>
</feature>
<keyword evidence="7" id="KW-1015">Disulfide bond</keyword>
<evidence type="ECO:0000256" key="7">
    <source>
        <dbReference type="ARBA" id="ARBA00023157"/>
    </source>
</evidence>
<comment type="caution">
    <text evidence="12">The sequence shown here is derived from an EMBL/GenBank/DDBJ whole genome shotgun (WGS) entry which is preliminary data.</text>
</comment>
<accession>A0A0L0WBX4</accession>
<evidence type="ECO:0000256" key="6">
    <source>
        <dbReference type="ARBA" id="ARBA00022884"/>
    </source>
</evidence>
<keyword evidence="1 9" id="KW-0820">tRNA-binding</keyword>
<dbReference type="GO" id="GO:0005524">
    <property type="term" value="F:ATP binding"/>
    <property type="evidence" value="ECO:0007669"/>
    <property type="project" value="UniProtKB-KW"/>
</dbReference>
<keyword evidence="9" id="KW-0963">Cytoplasm</keyword>
<evidence type="ECO:0000259" key="10">
    <source>
        <dbReference type="Pfam" id="PF20258"/>
    </source>
</evidence>
<gene>
    <name evidence="9 12" type="primary">mnmA</name>
    <name evidence="12" type="ORF">CLPU_4c00180</name>
</gene>
<dbReference type="Pfam" id="PF03054">
    <property type="entry name" value="tRNA_Me_trans"/>
    <property type="match status" value="1"/>
</dbReference>
<feature type="site" description="Interaction with tRNA" evidence="9">
    <location>
        <position position="329"/>
    </location>
</feature>
<keyword evidence="4 9" id="KW-0547">Nucleotide-binding</keyword>
<comment type="similarity">
    <text evidence="9">Belongs to the MnmA/TRMU family.</text>
</comment>
<feature type="domain" description="tRNA-specific 2-thiouridylase MnmA-like central" evidence="11">
    <location>
        <begin position="210"/>
        <end position="264"/>
    </location>
</feature>
<sequence>MNKKKKVAVGLSGGVDSGTTAMILQEKGFTVVGVTMRLFDHQDKEIESARLVADTLGIEHHVVDFRDEFEDVVIKYFKETYEKGKTPNPCLKCNKFFKYGKLMDFCKSIGSDFFATGHYARKIYDEKTDTYKLLKAISSRKDQSYNLFQLSQEDLKYLIFPIGEFNSKEEVRKKALTKLNIVSKKSDSTGICFIEHKKLGRYLKEVNSSSVKEGNFVDKEGNILGTHKGLAYYTIGQKRKLGENLSFNYVVTKIDSEKNEIILGSEKDLITTKLVLKDTNFINPNIVLPFDSDIKVSQWSEVYRGKVLEKDGDIVIEFYDPVRAPAPGQAAVFYIGDEVIGGGFIK</sequence>
<dbReference type="Gene3D" id="2.40.30.10">
    <property type="entry name" value="Translation factors"/>
    <property type="match status" value="1"/>
</dbReference>
<dbReference type="PATRIC" id="fig|1503.3.peg.2239"/>
<comment type="caution">
    <text evidence="9">Lacks conserved residue(s) required for the propagation of feature annotation.</text>
</comment>
<dbReference type="EC" id="2.8.1.13" evidence="9"/>
<evidence type="ECO:0000256" key="8">
    <source>
        <dbReference type="ARBA" id="ARBA00051542"/>
    </source>
</evidence>
<evidence type="ECO:0000256" key="4">
    <source>
        <dbReference type="ARBA" id="ARBA00022741"/>
    </source>
</evidence>
<dbReference type="InterPro" id="IPR046884">
    <property type="entry name" value="MnmA-like_central"/>
</dbReference>
<dbReference type="InterPro" id="IPR046885">
    <property type="entry name" value="MnmA-like_C"/>
</dbReference>
<dbReference type="GO" id="GO:0002143">
    <property type="term" value="P:tRNA wobble position uridine thiolation"/>
    <property type="evidence" value="ECO:0007669"/>
    <property type="project" value="TreeGrafter"/>
</dbReference>
<evidence type="ECO:0000256" key="2">
    <source>
        <dbReference type="ARBA" id="ARBA00022679"/>
    </source>
</evidence>
<evidence type="ECO:0000256" key="5">
    <source>
        <dbReference type="ARBA" id="ARBA00022840"/>
    </source>
</evidence>
<evidence type="ECO:0000313" key="13">
    <source>
        <dbReference type="Proteomes" id="UP000037267"/>
    </source>
</evidence>
<dbReference type="InterPro" id="IPR014729">
    <property type="entry name" value="Rossmann-like_a/b/a_fold"/>
</dbReference>
<dbReference type="InterPro" id="IPR004506">
    <property type="entry name" value="MnmA-like"/>
</dbReference>
<dbReference type="NCBIfam" id="NF001138">
    <property type="entry name" value="PRK00143.1"/>
    <property type="match status" value="1"/>
</dbReference>
<name>A0A0L0WBX4_GOTPU</name>
<feature type="binding site" evidence="9">
    <location>
        <position position="117"/>
    </location>
    <ligand>
        <name>ATP</name>
        <dbReference type="ChEBI" id="CHEBI:30616"/>
    </ligand>
</feature>
<dbReference type="PANTHER" id="PTHR11933:SF5">
    <property type="entry name" value="MITOCHONDRIAL TRNA-SPECIFIC 2-THIOURIDYLASE 1"/>
    <property type="match status" value="1"/>
</dbReference>
<comment type="function">
    <text evidence="9">Catalyzes the 2-thiolation of uridine at the wobble position (U34) of tRNA, leading to the formation of s(2)U34.</text>
</comment>
<keyword evidence="6 9" id="KW-0694">RNA-binding</keyword>
<evidence type="ECO:0000256" key="1">
    <source>
        <dbReference type="ARBA" id="ARBA00022555"/>
    </source>
</evidence>
<feature type="site" description="Interaction with tRNA" evidence="9">
    <location>
        <position position="118"/>
    </location>
</feature>
<dbReference type="CDD" id="cd01998">
    <property type="entry name" value="MnmA_TRMU-like"/>
    <property type="match status" value="1"/>
</dbReference>
<dbReference type="NCBIfam" id="TIGR00420">
    <property type="entry name" value="trmU"/>
    <property type="match status" value="1"/>
</dbReference>
<feature type="binding site" evidence="9">
    <location>
        <position position="36"/>
    </location>
    <ligand>
        <name>ATP</name>
        <dbReference type="ChEBI" id="CHEBI:30616"/>
    </ligand>
</feature>
<proteinExistence type="inferred from homology"/>
<evidence type="ECO:0000313" key="12">
    <source>
        <dbReference type="EMBL" id="KNF08972.1"/>
    </source>
</evidence>
<feature type="binding site" evidence="9">
    <location>
        <begin position="10"/>
        <end position="17"/>
    </location>
    <ligand>
        <name>ATP</name>
        <dbReference type="ChEBI" id="CHEBI:30616"/>
    </ligand>
</feature>
<dbReference type="HAMAP" id="MF_00144">
    <property type="entry name" value="tRNA_thiouridyl_MnmA"/>
    <property type="match status" value="1"/>
</dbReference>
<comment type="subcellular location">
    <subcellularLocation>
        <location evidence="9">Cytoplasm</location>
    </subcellularLocation>
</comment>
<dbReference type="Pfam" id="PF20259">
    <property type="entry name" value="tRNA_Me_trans_M"/>
    <property type="match status" value="1"/>
</dbReference>
<protein>
    <recommendedName>
        <fullName evidence="9">tRNA-specific 2-thiouridylase MnmA</fullName>
        <ecNumber evidence="9">2.8.1.13</ecNumber>
    </recommendedName>
</protein>
<dbReference type="InterPro" id="IPR023382">
    <property type="entry name" value="MnmA-like_central_sf"/>
</dbReference>
<keyword evidence="2 9" id="KW-0808">Transferase</keyword>
<dbReference type="GO" id="GO:0000049">
    <property type="term" value="F:tRNA binding"/>
    <property type="evidence" value="ECO:0007669"/>
    <property type="project" value="UniProtKB-KW"/>
</dbReference>
<dbReference type="AlphaFoldDB" id="A0A0L0WBX4"/>
<dbReference type="PANTHER" id="PTHR11933">
    <property type="entry name" value="TRNA 5-METHYLAMINOMETHYL-2-THIOURIDYLATE -METHYLTRANSFERASE"/>
    <property type="match status" value="1"/>
</dbReference>
<dbReference type="OrthoDB" id="9800696at2"/>
<feature type="active site" description="Nucleophile" evidence="9">
    <location>
        <position position="93"/>
    </location>
</feature>
<evidence type="ECO:0000259" key="11">
    <source>
        <dbReference type="Pfam" id="PF20259"/>
    </source>
</evidence>
<dbReference type="Gene3D" id="3.40.50.620">
    <property type="entry name" value="HUPs"/>
    <property type="match status" value="1"/>
</dbReference>
<dbReference type="Gene3D" id="2.30.30.280">
    <property type="entry name" value="Adenine nucleotide alpha hydrolases-like domains"/>
    <property type="match status" value="1"/>
</dbReference>
<keyword evidence="13" id="KW-1185">Reference proteome</keyword>
<dbReference type="Proteomes" id="UP000037267">
    <property type="component" value="Unassembled WGS sequence"/>
</dbReference>
<dbReference type="STRING" id="1503.CLPU_4c00180"/>
<dbReference type="GO" id="GO:0103016">
    <property type="term" value="F:tRNA-uridine 2-sulfurtransferase activity"/>
    <property type="evidence" value="ECO:0007669"/>
    <property type="project" value="UniProtKB-EC"/>
</dbReference>
<organism evidence="12 13">
    <name type="scientific">Gottschalkia purinilytica</name>
    <name type="common">Clostridium purinilyticum</name>
    <dbReference type="NCBI Taxonomy" id="1503"/>
    <lineage>
        <taxon>Bacteria</taxon>
        <taxon>Bacillati</taxon>
        <taxon>Bacillota</taxon>
        <taxon>Tissierellia</taxon>
        <taxon>Tissierellales</taxon>
        <taxon>Gottschalkiaceae</taxon>
        <taxon>Gottschalkia</taxon>
    </lineage>
</organism>
<reference evidence="13" key="1">
    <citation type="submission" date="2015-07" db="EMBL/GenBank/DDBJ databases">
        <title>Draft genome sequence of the purine-degrading Gottschalkia purinilyticum DSM 1384 (formerly Clostridium purinilyticum).</title>
        <authorList>
            <person name="Poehlein A."/>
            <person name="Schiel-Bengelsdorf B."/>
            <person name="Bengelsdorf F.R."/>
            <person name="Daniel R."/>
            <person name="Duerre P."/>
        </authorList>
    </citation>
    <scope>NUCLEOTIDE SEQUENCE [LARGE SCALE GENOMIC DNA]</scope>
    <source>
        <strain evidence="13">DSM 1384</strain>
    </source>
</reference>
<dbReference type="GO" id="GO:0005737">
    <property type="term" value="C:cytoplasm"/>
    <property type="evidence" value="ECO:0007669"/>
    <property type="project" value="UniProtKB-SubCell"/>
</dbReference>
<evidence type="ECO:0000256" key="9">
    <source>
        <dbReference type="HAMAP-Rule" id="MF_00144"/>
    </source>
</evidence>
<dbReference type="RefSeq" id="WP_050354551.1">
    <property type="nucleotide sequence ID" value="NZ_LGSS01000004.1"/>
</dbReference>
<dbReference type="EMBL" id="LGSS01000004">
    <property type="protein sequence ID" value="KNF08972.1"/>
    <property type="molecule type" value="Genomic_DNA"/>
</dbReference>
<keyword evidence="3 9" id="KW-0819">tRNA processing</keyword>
<feature type="domain" description="tRNA-specific 2-thiouridylase MnmA-like C-terminal" evidence="10">
    <location>
        <begin position="272"/>
        <end position="345"/>
    </location>
</feature>
<feature type="region of interest" description="Interaction with tRNA" evidence="9">
    <location>
        <begin position="141"/>
        <end position="143"/>
    </location>
</feature>
<dbReference type="SUPFAM" id="SSF52402">
    <property type="entry name" value="Adenine nucleotide alpha hydrolases-like"/>
    <property type="match status" value="1"/>
</dbReference>
<dbReference type="Pfam" id="PF20258">
    <property type="entry name" value="tRNA_Me_trans_C"/>
    <property type="match status" value="1"/>
</dbReference>